<dbReference type="NCBIfam" id="TIGR00066">
    <property type="entry name" value="g_glut_trans"/>
    <property type="match status" value="1"/>
</dbReference>
<protein>
    <recommendedName>
        <fullName evidence="1">Glutathione hydrolase</fullName>
        <ecNumber evidence="1">2.3.2.2</ecNumber>
        <ecNumber evidence="1">3.4.19.13</ecNumber>
    </recommendedName>
    <alternativeName>
        <fullName evidence="1">Gamma-glutamyltransferase</fullName>
    </alternativeName>
    <alternativeName>
        <fullName evidence="1">Gamma-glutamyltranspeptidase</fullName>
    </alternativeName>
</protein>
<keyword evidence="2" id="KW-0732">Signal</keyword>
<dbReference type="PANTHER" id="PTHR11686">
    <property type="entry name" value="GAMMA GLUTAMYL TRANSPEPTIDASE"/>
    <property type="match status" value="1"/>
</dbReference>
<gene>
    <name evidence="3" type="ORF">Q8F55_002221</name>
</gene>
<comment type="catalytic activity">
    <reaction evidence="1">
        <text>an S-substituted glutathione + H2O = an S-substituted L-cysteinylglycine + L-glutamate</text>
        <dbReference type="Rhea" id="RHEA:59468"/>
        <dbReference type="ChEBI" id="CHEBI:15377"/>
        <dbReference type="ChEBI" id="CHEBI:29985"/>
        <dbReference type="ChEBI" id="CHEBI:90779"/>
        <dbReference type="ChEBI" id="CHEBI:143103"/>
        <dbReference type="EC" id="3.4.19.13"/>
    </reaction>
</comment>
<dbReference type="Pfam" id="PF01019">
    <property type="entry name" value="G_glu_transpept"/>
    <property type="match status" value="1"/>
</dbReference>
<dbReference type="InterPro" id="IPR043137">
    <property type="entry name" value="GGT_ssub_C"/>
</dbReference>
<accession>A0ABR3Q970</accession>
<dbReference type="EC" id="3.4.19.13" evidence="1"/>
<evidence type="ECO:0000256" key="1">
    <source>
        <dbReference type="RuleBase" id="RU368068"/>
    </source>
</evidence>
<dbReference type="EMBL" id="JBBXJM010000002">
    <property type="protein sequence ID" value="KAL1411270.1"/>
    <property type="molecule type" value="Genomic_DNA"/>
</dbReference>
<dbReference type="Gene3D" id="1.10.246.130">
    <property type="match status" value="1"/>
</dbReference>
<dbReference type="PRINTS" id="PR01210">
    <property type="entry name" value="GGTRANSPTASE"/>
</dbReference>
<evidence type="ECO:0000313" key="4">
    <source>
        <dbReference type="Proteomes" id="UP001565368"/>
    </source>
</evidence>
<dbReference type="RefSeq" id="XP_069211214.1">
    <property type="nucleotide sequence ID" value="XM_069350828.1"/>
</dbReference>
<feature type="chain" id="PRO_5046695936" description="Glutathione hydrolase" evidence="2">
    <location>
        <begin position="17"/>
        <end position="597"/>
    </location>
</feature>
<keyword evidence="1" id="KW-0808">Transferase</keyword>
<comment type="caution">
    <text evidence="3">The sequence shown here is derived from an EMBL/GenBank/DDBJ whole genome shotgun (WGS) entry which is preliminary data.</text>
</comment>
<name>A0ABR3Q970_9TREE</name>
<dbReference type="InterPro" id="IPR043138">
    <property type="entry name" value="GGT_lsub"/>
</dbReference>
<comment type="catalytic activity">
    <reaction evidence="1">
        <text>glutathione + H2O = L-cysteinylglycine + L-glutamate</text>
        <dbReference type="Rhea" id="RHEA:28807"/>
        <dbReference type="ChEBI" id="CHEBI:15377"/>
        <dbReference type="ChEBI" id="CHEBI:29985"/>
        <dbReference type="ChEBI" id="CHEBI:57925"/>
        <dbReference type="ChEBI" id="CHEBI:61694"/>
        <dbReference type="EC" id="3.4.19.13"/>
    </reaction>
</comment>
<dbReference type="EC" id="2.3.2.2" evidence="1"/>
<comment type="pathway">
    <text evidence="1">Sulfur metabolism; glutathione metabolism.</text>
</comment>
<dbReference type="GeneID" id="95983264"/>
<dbReference type="InterPro" id="IPR000101">
    <property type="entry name" value="GGT_peptidase"/>
</dbReference>
<reference evidence="3 4" key="1">
    <citation type="submission" date="2023-08" db="EMBL/GenBank/DDBJ databases">
        <title>Annotated Genome Sequence of Vanrija albida AlHP1.</title>
        <authorList>
            <person name="Herzog R."/>
        </authorList>
    </citation>
    <scope>NUCLEOTIDE SEQUENCE [LARGE SCALE GENOMIC DNA]</scope>
    <source>
        <strain evidence="3 4">AlHP1</strain>
    </source>
</reference>
<evidence type="ECO:0000256" key="2">
    <source>
        <dbReference type="SAM" id="SignalP"/>
    </source>
</evidence>
<dbReference type="Proteomes" id="UP001565368">
    <property type="component" value="Unassembled WGS sequence"/>
</dbReference>
<keyword evidence="4" id="KW-1185">Reference proteome</keyword>
<keyword evidence="1" id="KW-0012">Acyltransferase</keyword>
<keyword evidence="1" id="KW-0378">Hydrolase</keyword>
<feature type="signal peptide" evidence="2">
    <location>
        <begin position="1"/>
        <end position="16"/>
    </location>
</feature>
<proteinExistence type="predicted"/>
<dbReference type="InterPro" id="IPR029055">
    <property type="entry name" value="Ntn_hydrolases_N"/>
</dbReference>
<sequence length="597" mass="63375">MLPLALAPLLVALASAAPLDPAPAHALAKRWNTCAGYNVDGCPFPSSGAHGAVATEVGTCSAIGVQALKDGGSAADAIIAASLCIGVIANWHSGIGGGGFLITRYSNKDGSHGYEQIDFRETAPAGSNETMYSQYGVNQTKSTRGGLAVGVPGELRAWEALHKRHGKLPWKRLFEPSIDIARHGFPVNYDLATVLTPAYPFLTADPIFAEQFAPNGTLLKAGETVYRHRLADALATIAKKGPDAFYHGRIAKNIVKAVQSQGGIITLKDLADYKVHIKNTSSVEYRGKRIHSTTAPSSGTVVLSTLKIFEGFPDPGVADDSPAINLTTHYLVEADKLGYGQRATLGDPAFTPNVTALEASYLTEPVIKAARARIHANTTFPPSYYNPDNYFPSREGGTSHLTAVDKDGNAVSLTTTVNLIWGSGVITADGIILNNEMDDFSSPGQVNAFGFPANPINFIKPGKRPQSSIASSLVEDESGNLVFATGSAGGSRIITATLQQLHNYIDKGLNATGSTYHPRWHDQLSGKTFFDYDDPGRPIPLKGFDNGTVAYFASIGYNITYQSPSGSSTSHAISKLPNGQWLAASDPRRPAGWGQAY</sequence>
<evidence type="ECO:0000313" key="3">
    <source>
        <dbReference type="EMBL" id="KAL1411270.1"/>
    </source>
</evidence>
<comment type="function">
    <text evidence="1">Cleaves the gamma-glutamyl peptide bond of glutathione and glutathione conjugates.</text>
</comment>
<dbReference type="Gene3D" id="3.60.20.40">
    <property type="match status" value="1"/>
</dbReference>
<dbReference type="PANTHER" id="PTHR11686:SF62">
    <property type="entry name" value="GLUTATHIONE HYDROLASE"/>
    <property type="match status" value="1"/>
</dbReference>
<comment type="catalytic activity">
    <reaction evidence="1">
        <text>an N-terminal (5-L-glutamyl)-[peptide] + an alpha-amino acid = 5-L-glutamyl amino acid + an N-terminal L-alpha-aminoacyl-[peptide]</text>
        <dbReference type="Rhea" id="RHEA:23904"/>
        <dbReference type="Rhea" id="RHEA-COMP:9780"/>
        <dbReference type="Rhea" id="RHEA-COMP:9795"/>
        <dbReference type="ChEBI" id="CHEBI:77644"/>
        <dbReference type="ChEBI" id="CHEBI:78597"/>
        <dbReference type="ChEBI" id="CHEBI:78599"/>
        <dbReference type="ChEBI" id="CHEBI:78608"/>
        <dbReference type="EC" id="2.3.2.2"/>
    </reaction>
</comment>
<organism evidence="3 4">
    <name type="scientific">Vanrija albida</name>
    <dbReference type="NCBI Taxonomy" id="181172"/>
    <lineage>
        <taxon>Eukaryota</taxon>
        <taxon>Fungi</taxon>
        <taxon>Dikarya</taxon>
        <taxon>Basidiomycota</taxon>
        <taxon>Agaricomycotina</taxon>
        <taxon>Tremellomycetes</taxon>
        <taxon>Trichosporonales</taxon>
        <taxon>Trichosporonaceae</taxon>
        <taxon>Vanrija</taxon>
    </lineage>
</organism>
<dbReference type="SUPFAM" id="SSF56235">
    <property type="entry name" value="N-terminal nucleophile aminohydrolases (Ntn hydrolases)"/>
    <property type="match status" value="1"/>
</dbReference>